<proteinExistence type="predicted"/>
<dbReference type="Proteomes" id="UP000800094">
    <property type="component" value="Unassembled WGS sequence"/>
</dbReference>
<dbReference type="GeneID" id="54584992"/>
<sequence>MPMLSRMPLASLICPSAPFLAPRLLRVSTPLATLSARCSTASPGLQRPTYATKSSGKGKAKAKGKASSSAPSQPDTWRIKRLSRANESAPLLQRFRHVCVARNARALMDLYPTVAASGLLEPNDTRRIAQALHAHVRNIHLSDTTMSDALPFVQQLAQHIQNGVLPPHPYAHVHILGIYKECKKYGEGYAFWQWLVEKDENFVNQAVYGAAIELMAYGGIHNLPDLENIYLDGLKRFPSTFAEYHLSPDAIVPDRSQPFPDIRLPILLLQGILTARILCRDWKNAYLALDTALRIFPTRLPPRFFELFIIERPLPEAYTVYLVACRTGVAFKPSHLTSLIKKLRAAMASSSSLQDRILILRAIANAIYAYLEAGGTLEGVHVGAFLTAFDTLLPEIGPGADYDGQEAELRNVIITTAHEIMSTLIQAGMPPHSNLFTSLIHLAGKLRVPDLLNVSLQDVKTARLDIGEIGRRTVLTSAGLLKNKDLIEDCWSQITSIAETEGKQIPYEDWVTFVKASRRANHADFFTEQLLQFEHTVSGSLREGLLTLLDQQESRPKDDKYALMTPVDFGTEIDKLKRQTKNIAAVVMSGQPLDLRKSPFYMFLDPERQPLAPLNTLRAVYDELTVDPHQPPLPSLPEGPPVSSALSPTGIPFDKLRFLNWVSIAELMNEATSFEKARALKVAHSIKHGKPLNGVRDESVLVRRSGNQMPRPPVDQLRRMIKSLRAPDSDDPAVFRRVLSERPIAHPPNKYRPTDNSGTAATSKASSSEEGPQEPLAESAIPTSGTHTDPSLRYYISLESSHDAPAKPTVSRRPLGLPQKTSHHALRLQPTPPSTPTSAPQPAPSSIDEPPTETAPSTNTS</sequence>
<keyword evidence="3" id="KW-1185">Reference proteome</keyword>
<feature type="region of interest" description="Disordered" evidence="1">
    <location>
        <begin position="38"/>
        <end position="78"/>
    </location>
</feature>
<organism evidence="2 3">
    <name type="scientific">Trematosphaeria pertusa</name>
    <dbReference type="NCBI Taxonomy" id="390896"/>
    <lineage>
        <taxon>Eukaryota</taxon>
        <taxon>Fungi</taxon>
        <taxon>Dikarya</taxon>
        <taxon>Ascomycota</taxon>
        <taxon>Pezizomycotina</taxon>
        <taxon>Dothideomycetes</taxon>
        <taxon>Pleosporomycetidae</taxon>
        <taxon>Pleosporales</taxon>
        <taxon>Massarineae</taxon>
        <taxon>Trematosphaeriaceae</taxon>
        <taxon>Trematosphaeria</taxon>
    </lineage>
</organism>
<dbReference type="EMBL" id="ML987202">
    <property type="protein sequence ID" value="KAF2244698.1"/>
    <property type="molecule type" value="Genomic_DNA"/>
</dbReference>
<gene>
    <name evidence="2" type="ORF">BU26DRAFT_542635</name>
</gene>
<feature type="compositionally biased region" description="Pro residues" evidence="1">
    <location>
        <begin position="830"/>
        <end position="843"/>
    </location>
</feature>
<name>A0A6A6I3W9_9PLEO</name>
<accession>A0A6A6I3W9</accession>
<evidence type="ECO:0000313" key="2">
    <source>
        <dbReference type="EMBL" id="KAF2244698.1"/>
    </source>
</evidence>
<evidence type="ECO:0000313" key="3">
    <source>
        <dbReference type="Proteomes" id="UP000800094"/>
    </source>
</evidence>
<dbReference type="RefSeq" id="XP_033679702.1">
    <property type="nucleotide sequence ID" value="XM_033831662.1"/>
</dbReference>
<feature type="compositionally biased region" description="Low complexity" evidence="1">
    <location>
        <begin position="757"/>
        <end position="770"/>
    </location>
</feature>
<evidence type="ECO:0000256" key="1">
    <source>
        <dbReference type="SAM" id="MobiDB-lite"/>
    </source>
</evidence>
<feature type="region of interest" description="Disordered" evidence="1">
    <location>
        <begin position="739"/>
        <end position="861"/>
    </location>
</feature>
<dbReference type="OrthoDB" id="185373at2759"/>
<protein>
    <submittedName>
        <fullName evidence="2">Uncharacterized protein</fullName>
    </submittedName>
</protein>
<dbReference type="AlphaFoldDB" id="A0A6A6I3W9"/>
<reference evidence="2" key="1">
    <citation type="journal article" date="2020" name="Stud. Mycol.">
        <title>101 Dothideomycetes genomes: a test case for predicting lifestyles and emergence of pathogens.</title>
        <authorList>
            <person name="Haridas S."/>
            <person name="Albert R."/>
            <person name="Binder M."/>
            <person name="Bloem J."/>
            <person name="Labutti K."/>
            <person name="Salamov A."/>
            <person name="Andreopoulos B."/>
            <person name="Baker S."/>
            <person name="Barry K."/>
            <person name="Bills G."/>
            <person name="Bluhm B."/>
            <person name="Cannon C."/>
            <person name="Castanera R."/>
            <person name="Culley D."/>
            <person name="Daum C."/>
            <person name="Ezra D."/>
            <person name="Gonzalez J."/>
            <person name="Henrissat B."/>
            <person name="Kuo A."/>
            <person name="Liang C."/>
            <person name="Lipzen A."/>
            <person name="Lutzoni F."/>
            <person name="Magnuson J."/>
            <person name="Mondo S."/>
            <person name="Nolan M."/>
            <person name="Ohm R."/>
            <person name="Pangilinan J."/>
            <person name="Park H.-J."/>
            <person name="Ramirez L."/>
            <person name="Alfaro M."/>
            <person name="Sun H."/>
            <person name="Tritt A."/>
            <person name="Yoshinaga Y."/>
            <person name="Zwiers L.-H."/>
            <person name="Turgeon B."/>
            <person name="Goodwin S."/>
            <person name="Spatafora J."/>
            <person name="Crous P."/>
            <person name="Grigoriev I."/>
        </authorList>
    </citation>
    <scope>NUCLEOTIDE SEQUENCE</scope>
    <source>
        <strain evidence="2">CBS 122368</strain>
    </source>
</reference>